<dbReference type="Pfam" id="PF26253">
    <property type="entry name" value="RdRP_head"/>
    <property type="match status" value="1"/>
</dbReference>
<dbReference type="Pfam" id="PF05183">
    <property type="entry name" value="RdRP"/>
    <property type="match status" value="1"/>
</dbReference>
<evidence type="ECO:0000259" key="9">
    <source>
        <dbReference type="Pfam" id="PF05183"/>
    </source>
</evidence>
<evidence type="ECO:0000313" key="12">
    <source>
        <dbReference type="EMBL" id="CAF3936276.1"/>
    </source>
</evidence>
<sequence>MSDEQSSSSSSSSPCAQLSIIVDLTSSSFDFKTLYNHLSSQPPPNSDHHHWHFGGLRSYTIPFQSNHDETTINCVISKLKLLQNHLCILPPFWISYKKCEQPLPLPSTTTTSEVIRKNVKLGKFYTNNGFDMEYTGGALVGINKYIWDIQTQIKEPWRLVFYHDKIDIDYGCKEKKLRKTIKAEMMDRCVVIMTQKDGFTLFINMNGNPIDYEAINSHPPLNTTDDGLDPLLRKTTESSISYIRTAPRESQPFYSTIRLVISLSNQFNENNIITVNNDEYNCEQLQRLNSCYTQFIEFFHRNHIHDCFGIILSIPSTVDFALITSLFNSSNGSSSSFIKQYCWQMLMSIGYRFQQRLTTDFIQQMKSIDDDDEFYQTSLHIWRRSSEYYFIDLLAELRRYREKLAVLAAVPPSSPISTNHYHQQGLKKEEGEQERWSIHTPPRHYAYVPSVTLTPTTICVNPFKLVKTNRVLREQQFGGNLMFALVDVKEENGTMDLFPHDYRALRWKTEMLLESGFDLGIKGRTYRYLHHSQSQLKDKQFWFYHHDGERNFSFEDAFAWMGDFQEERIVAKHAARIAQCFTSAEATIQIPSEKVQYIEDIHTDDRKYNFTDGVGTMSTIIRDNINPYRQFSAIQIRYGGCKGVISVNPDLDNSPHQLRIRQSMRKFKCSHDILELCRISKPRPLYLNRQIIVLLSHRGIDDRTFLLLQNQHQQMLSEALVYPTRAYELLAEKLNRNLFPLRTLINDAHLNLIQEPFFRQLIITTSKFELAQMRERTRLKLSRNSARNMIGIVDEYGILEYGQVFIQYTELHGDILDDELGSNNDSSSSPQPEKTVILDQQVVVTKNPCHHPGDVRIFQAVDVPRLRHLKDVIVFPQRGKRPHPNEISGSDLDGDEYAVIWHSAFIPKTPNDIPYDYDSQTPMLRVVDRPVNRADIQATVLDISEQSCVGKLCSLHLANMDLHGVAHPKTLAIAGHISEELDAPKTGQHPLTPKQISHLQSELGNERPDYFDKPYYRMYPSKHVLGQLFRSCFRFEPNWVAIQTPPTTISPLSTDPLLIHDLHNEYASSVDELARTYREAIMDIMYVYRFSSDVDLLCRFDSSSSQHKSPLSKQQTESACLVADSAQVELKQLIRRIRRLFYHEFRFCDKTHSNRCHTNCTQCADKKMAKASALYILCYTDTRHARRMLSLPWLFAPLLIETRKLNIKKQTKLLSPVLVAQMLEIQPYRLIGQSLRRALQLLFDQSKPFHFHQTHSSDKSNLITVSLGPTTTAKRLLLKRQIFLLDYYVLEVLHHYVYESLTKTRSIVTAAKPLLVESVWHHIVTRFILGECSPLVLTSTNSNTTPIIQDCQYWSDEQACKTLQRLLEISVQCCEHGIDTIDYAHANEYLVSALQQMATTGSLYSN</sequence>
<dbReference type="EC" id="2.7.7.48" evidence="8"/>
<comment type="catalytic activity">
    <reaction evidence="7 8">
        <text>RNA(n) + a ribonucleoside 5'-triphosphate = RNA(n+1) + diphosphate</text>
        <dbReference type="Rhea" id="RHEA:21248"/>
        <dbReference type="Rhea" id="RHEA-COMP:14527"/>
        <dbReference type="Rhea" id="RHEA-COMP:17342"/>
        <dbReference type="ChEBI" id="CHEBI:33019"/>
        <dbReference type="ChEBI" id="CHEBI:61557"/>
        <dbReference type="ChEBI" id="CHEBI:140395"/>
        <dbReference type="EC" id="2.7.7.48"/>
    </reaction>
</comment>
<evidence type="ECO:0000256" key="1">
    <source>
        <dbReference type="ARBA" id="ARBA00005762"/>
    </source>
</evidence>
<dbReference type="GO" id="GO:0003968">
    <property type="term" value="F:RNA-directed RNA polymerase activity"/>
    <property type="evidence" value="ECO:0007669"/>
    <property type="project" value="UniProtKB-KW"/>
</dbReference>
<dbReference type="Proteomes" id="UP000663881">
    <property type="component" value="Unassembled WGS sequence"/>
</dbReference>
<evidence type="ECO:0000256" key="6">
    <source>
        <dbReference type="ARBA" id="ARBA00023158"/>
    </source>
</evidence>
<dbReference type="InterPro" id="IPR057596">
    <property type="entry name" value="RDRP_core"/>
</dbReference>
<reference evidence="12" key="1">
    <citation type="submission" date="2021-02" db="EMBL/GenBank/DDBJ databases">
        <authorList>
            <person name="Nowell W R."/>
        </authorList>
    </citation>
    <scope>NUCLEOTIDE SEQUENCE</scope>
</reference>
<dbReference type="GO" id="GO:0003723">
    <property type="term" value="F:RNA binding"/>
    <property type="evidence" value="ECO:0007669"/>
    <property type="project" value="UniProtKB-KW"/>
</dbReference>
<feature type="domain" description="RDRP core" evidence="9">
    <location>
        <begin position="453"/>
        <end position="1031"/>
    </location>
</feature>
<dbReference type="PANTHER" id="PTHR23079:SF55">
    <property type="entry name" value="RNA-DIRECTED RNA POLYMERASE"/>
    <property type="match status" value="1"/>
</dbReference>
<feature type="domain" description="RDRP C-terminal head" evidence="10">
    <location>
        <begin position="1064"/>
        <end position="1210"/>
    </location>
</feature>
<dbReference type="InterPro" id="IPR007855">
    <property type="entry name" value="RDRP"/>
</dbReference>
<dbReference type="InterPro" id="IPR058752">
    <property type="entry name" value="RDRP_C_head"/>
</dbReference>
<evidence type="ECO:0000256" key="2">
    <source>
        <dbReference type="ARBA" id="ARBA00022484"/>
    </source>
</evidence>
<comment type="caution">
    <text evidence="12">The sequence shown here is derived from an EMBL/GenBank/DDBJ whole genome shotgun (WGS) entry which is preliminary data.</text>
</comment>
<dbReference type="GO" id="GO:0030422">
    <property type="term" value="P:siRNA processing"/>
    <property type="evidence" value="ECO:0007669"/>
    <property type="project" value="TreeGrafter"/>
</dbReference>
<evidence type="ECO:0000256" key="4">
    <source>
        <dbReference type="ARBA" id="ARBA00022695"/>
    </source>
</evidence>
<keyword evidence="2 8" id="KW-0696">RNA-directed RNA polymerase</keyword>
<keyword evidence="5 8" id="KW-0694">RNA-binding</keyword>
<accession>A0A819JP06</accession>
<organism evidence="12 13">
    <name type="scientific">Adineta steineri</name>
    <dbReference type="NCBI Taxonomy" id="433720"/>
    <lineage>
        <taxon>Eukaryota</taxon>
        <taxon>Metazoa</taxon>
        <taxon>Spiralia</taxon>
        <taxon>Gnathifera</taxon>
        <taxon>Rotifera</taxon>
        <taxon>Eurotatoria</taxon>
        <taxon>Bdelloidea</taxon>
        <taxon>Adinetida</taxon>
        <taxon>Adinetidae</taxon>
        <taxon>Adineta</taxon>
    </lineage>
</organism>
<dbReference type="EMBL" id="CAJOAY010002258">
    <property type="protein sequence ID" value="CAF3936276.1"/>
    <property type="molecule type" value="Genomic_DNA"/>
</dbReference>
<name>A0A819JP06_9BILA</name>
<proteinExistence type="inferred from homology"/>
<keyword evidence="4 8" id="KW-0548">Nucleotidyltransferase</keyword>
<gene>
    <name evidence="12" type="ORF">OKA104_LOCUS26118</name>
    <name evidence="11" type="ORF">VCS650_LOCUS7194</name>
</gene>
<evidence type="ECO:0000313" key="11">
    <source>
        <dbReference type="EMBL" id="CAF0861010.1"/>
    </source>
</evidence>
<evidence type="ECO:0000256" key="8">
    <source>
        <dbReference type="RuleBase" id="RU363098"/>
    </source>
</evidence>
<dbReference type="PANTHER" id="PTHR23079">
    <property type="entry name" value="RNA-DEPENDENT RNA POLYMERASE"/>
    <property type="match status" value="1"/>
</dbReference>
<evidence type="ECO:0000256" key="3">
    <source>
        <dbReference type="ARBA" id="ARBA00022679"/>
    </source>
</evidence>
<dbReference type="OrthoDB" id="6513042at2759"/>
<keyword evidence="6" id="KW-0943">RNA-mediated gene silencing</keyword>
<dbReference type="GO" id="GO:0031380">
    <property type="term" value="C:nuclear RNA-directed RNA polymerase complex"/>
    <property type="evidence" value="ECO:0007669"/>
    <property type="project" value="TreeGrafter"/>
</dbReference>
<dbReference type="Proteomes" id="UP000663891">
    <property type="component" value="Unassembled WGS sequence"/>
</dbReference>
<evidence type="ECO:0000313" key="13">
    <source>
        <dbReference type="Proteomes" id="UP000663881"/>
    </source>
</evidence>
<dbReference type="EMBL" id="CAJNON010000045">
    <property type="protein sequence ID" value="CAF0861010.1"/>
    <property type="molecule type" value="Genomic_DNA"/>
</dbReference>
<comment type="similarity">
    <text evidence="1 8">Belongs to the RdRP family.</text>
</comment>
<protein>
    <recommendedName>
        <fullName evidence="8">RNA-dependent RNA polymerase</fullName>
        <ecNumber evidence="8">2.7.7.48</ecNumber>
    </recommendedName>
</protein>
<evidence type="ECO:0000256" key="5">
    <source>
        <dbReference type="ARBA" id="ARBA00022884"/>
    </source>
</evidence>
<evidence type="ECO:0000256" key="7">
    <source>
        <dbReference type="ARBA" id="ARBA00048744"/>
    </source>
</evidence>
<keyword evidence="3 8" id="KW-0808">Transferase</keyword>
<evidence type="ECO:0000259" key="10">
    <source>
        <dbReference type="Pfam" id="PF26253"/>
    </source>
</evidence>